<name>A0A0B6XZB9_9EUPU</name>
<organism evidence="1">
    <name type="scientific">Arion vulgaris</name>
    <dbReference type="NCBI Taxonomy" id="1028688"/>
    <lineage>
        <taxon>Eukaryota</taxon>
        <taxon>Metazoa</taxon>
        <taxon>Spiralia</taxon>
        <taxon>Lophotrochozoa</taxon>
        <taxon>Mollusca</taxon>
        <taxon>Gastropoda</taxon>
        <taxon>Heterobranchia</taxon>
        <taxon>Euthyneura</taxon>
        <taxon>Panpulmonata</taxon>
        <taxon>Eupulmonata</taxon>
        <taxon>Stylommatophora</taxon>
        <taxon>Helicina</taxon>
        <taxon>Arionoidea</taxon>
        <taxon>Arionidae</taxon>
        <taxon>Arion</taxon>
    </lineage>
</organism>
<evidence type="ECO:0000313" key="1">
    <source>
        <dbReference type="EMBL" id="CEK48625.1"/>
    </source>
</evidence>
<accession>A0A0B6XZB9</accession>
<dbReference type="EMBL" id="HACG01001760">
    <property type="protein sequence ID" value="CEK48625.1"/>
    <property type="molecule type" value="Transcribed_RNA"/>
</dbReference>
<sequence length="62" mass="7034">MDNYGYQKDDGEPDDLPVYDDADTAVLDDFQTGGWDIFKTEVDQTTSSTSERKIWKIINAVV</sequence>
<feature type="non-terminal residue" evidence="1">
    <location>
        <position position="62"/>
    </location>
</feature>
<dbReference type="AlphaFoldDB" id="A0A0B6XZB9"/>
<reference evidence="1" key="1">
    <citation type="submission" date="2014-12" db="EMBL/GenBank/DDBJ databases">
        <title>Insight into the proteome of Arion vulgaris.</title>
        <authorList>
            <person name="Aradska J."/>
            <person name="Bulat T."/>
            <person name="Smidak R."/>
            <person name="Sarate P."/>
            <person name="Gangsoo J."/>
            <person name="Sialana F."/>
            <person name="Bilban M."/>
            <person name="Lubec G."/>
        </authorList>
    </citation>
    <scope>NUCLEOTIDE SEQUENCE</scope>
    <source>
        <tissue evidence="1">Skin</tissue>
    </source>
</reference>
<protein>
    <submittedName>
        <fullName evidence="1">Uncharacterized protein</fullName>
    </submittedName>
</protein>
<gene>
    <name evidence="1" type="primary">ORF4663</name>
</gene>
<proteinExistence type="predicted"/>